<evidence type="ECO:0000256" key="2">
    <source>
        <dbReference type="SAM" id="MobiDB-lite"/>
    </source>
</evidence>
<sequence>MVSELREAQHETRNLTASLEAQFRAADAEVAKAFEASPLSNARFTFSRNVEEDFQASWTGDERLRRPLLAELKQIDHKFESKIKDIDKAHKLEEEPADWNADDYAVVNHVLEQYPSHLGNRRALIMDWLRRHFKKRSILDISTYMTWCQNQRYHRDKVQSCLQEWERSRVQWLAKAKQATTTRNGPAGTATAWSGPPQRRRTLQHVALPPPLSQLKKPGRLPPIEPEAKDQRAPRPRARVRIAPAPTSMTSGVSPPPGLFNSGPKPASARSKAEELHEAERRVLEQRNHEWRLRSLSTVREIEVLRMRRKQSIAATGNEDTPDAQELAKVQRRLNLERVKFRQELAMKKQRDRLRAEQKKQDQARQEKLNAQKTKRLQ</sequence>
<accession>A0AAQ4DI25</accession>
<feature type="compositionally biased region" description="Basic and acidic residues" evidence="2">
    <location>
        <begin position="346"/>
        <end position="370"/>
    </location>
</feature>
<feature type="region of interest" description="Disordered" evidence="2">
    <location>
        <begin position="346"/>
        <end position="378"/>
    </location>
</feature>
<evidence type="ECO:0000313" key="4">
    <source>
        <dbReference type="Proteomes" id="UP001321473"/>
    </source>
</evidence>
<name>A0AAQ4DI25_AMBAM</name>
<evidence type="ECO:0008006" key="5">
    <source>
        <dbReference type="Google" id="ProtNLM"/>
    </source>
</evidence>
<feature type="region of interest" description="Disordered" evidence="2">
    <location>
        <begin position="177"/>
        <end position="268"/>
    </location>
</feature>
<evidence type="ECO:0000256" key="1">
    <source>
        <dbReference type="ARBA" id="ARBA00023054"/>
    </source>
</evidence>
<dbReference type="InterPro" id="IPR039902">
    <property type="entry name" value="CCDC148/CCDC112"/>
</dbReference>
<organism evidence="3 4">
    <name type="scientific">Amblyomma americanum</name>
    <name type="common">Lone star tick</name>
    <dbReference type="NCBI Taxonomy" id="6943"/>
    <lineage>
        <taxon>Eukaryota</taxon>
        <taxon>Metazoa</taxon>
        <taxon>Ecdysozoa</taxon>
        <taxon>Arthropoda</taxon>
        <taxon>Chelicerata</taxon>
        <taxon>Arachnida</taxon>
        <taxon>Acari</taxon>
        <taxon>Parasitiformes</taxon>
        <taxon>Ixodida</taxon>
        <taxon>Ixodoidea</taxon>
        <taxon>Ixodidae</taxon>
        <taxon>Amblyomminae</taxon>
        <taxon>Amblyomma</taxon>
    </lineage>
</organism>
<dbReference type="PANTHER" id="PTHR21549">
    <property type="entry name" value="MUTATED IN BLADDER CANCER 1"/>
    <property type="match status" value="1"/>
</dbReference>
<reference evidence="3 4" key="1">
    <citation type="journal article" date="2023" name="Arcadia Sci">
        <title>De novo assembly of a long-read Amblyomma americanum tick genome.</title>
        <authorList>
            <person name="Chou S."/>
            <person name="Poskanzer K.E."/>
            <person name="Rollins M."/>
            <person name="Thuy-Boun P.S."/>
        </authorList>
    </citation>
    <scope>NUCLEOTIDE SEQUENCE [LARGE SCALE GENOMIC DNA]</scope>
    <source>
        <strain evidence="3">F_SG_1</strain>
        <tissue evidence="3">Salivary glands</tissue>
    </source>
</reference>
<dbReference type="AlphaFoldDB" id="A0AAQ4DI25"/>
<dbReference type="EMBL" id="JARKHS020030459">
    <property type="protein sequence ID" value="KAK8762115.1"/>
    <property type="molecule type" value="Genomic_DNA"/>
</dbReference>
<dbReference type="PANTHER" id="PTHR21549:SF1">
    <property type="entry name" value="COILED-COIL DOMAIN-CONTAINING PROTEIN 148"/>
    <property type="match status" value="1"/>
</dbReference>
<keyword evidence="4" id="KW-1185">Reference proteome</keyword>
<comment type="caution">
    <text evidence="3">The sequence shown here is derived from an EMBL/GenBank/DDBJ whole genome shotgun (WGS) entry which is preliminary data.</text>
</comment>
<keyword evidence="1" id="KW-0175">Coiled coil</keyword>
<gene>
    <name evidence="3" type="ORF">V5799_026615</name>
</gene>
<dbReference type="Proteomes" id="UP001321473">
    <property type="component" value="Unassembled WGS sequence"/>
</dbReference>
<proteinExistence type="predicted"/>
<evidence type="ECO:0000313" key="3">
    <source>
        <dbReference type="EMBL" id="KAK8762115.1"/>
    </source>
</evidence>
<protein>
    <recommendedName>
        <fullName evidence="5">Coiled-coil domain-containing protein</fullName>
    </recommendedName>
</protein>